<accession>A0A8A1MAW9</accession>
<protein>
    <submittedName>
        <fullName evidence="2">Uncharacterized protein</fullName>
    </submittedName>
</protein>
<reference evidence="2" key="1">
    <citation type="submission" date="2021-01" db="EMBL/GenBank/DDBJ databases">
        <title>Chromosome-level genome assembly of a human fungal pathogen reveals clustering of transcriptionally co-regulated genes.</title>
        <authorList>
            <person name="Voorhies M."/>
            <person name="Cohen S."/>
            <person name="Shea T.P."/>
            <person name="Petrus S."/>
            <person name="Munoz J.F."/>
            <person name="Poplawski S."/>
            <person name="Goldman W.E."/>
            <person name="Michael T."/>
            <person name="Cuomo C.A."/>
            <person name="Sil A."/>
            <person name="Beyhan S."/>
        </authorList>
    </citation>
    <scope>NUCLEOTIDE SEQUENCE</scope>
    <source>
        <strain evidence="2">WU24</strain>
    </source>
</reference>
<evidence type="ECO:0000313" key="2">
    <source>
        <dbReference type="EMBL" id="QSS61863.1"/>
    </source>
</evidence>
<evidence type="ECO:0000256" key="1">
    <source>
        <dbReference type="SAM" id="MobiDB-lite"/>
    </source>
</evidence>
<gene>
    <name evidence="2" type="ORF">I7I51_04040</name>
</gene>
<dbReference type="VEuPathDB" id="FungiDB:I7I51_04040"/>
<dbReference type="OrthoDB" id="10521689at2759"/>
<sequence>MVLWGYQLFLHGNVWKLDIPVGDCSKSNHRIKDAHTLTLQFNKIASDLFSNNVLCFKVRRWRVPASFNKCIRCFLNIVHNNVISMMTRGIVRTDGRASRYGSSRGVDANGGSKEDDRGAVGLLLPGEGQVEKGAKNPARLDLALTSNQHGDPNSSASFHHP</sequence>
<dbReference type="EMBL" id="CP069111">
    <property type="protein sequence ID" value="QSS61863.1"/>
    <property type="molecule type" value="Genomic_DNA"/>
</dbReference>
<dbReference type="AlphaFoldDB" id="A0A8A1MAW9"/>
<name>A0A8A1MAW9_AJECA</name>
<organism evidence="2 3">
    <name type="scientific">Ajellomyces capsulatus</name>
    <name type="common">Darling's disease fungus</name>
    <name type="synonym">Histoplasma capsulatum</name>
    <dbReference type="NCBI Taxonomy" id="5037"/>
    <lineage>
        <taxon>Eukaryota</taxon>
        <taxon>Fungi</taxon>
        <taxon>Dikarya</taxon>
        <taxon>Ascomycota</taxon>
        <taxon>Pezizomycotina</taxon>
        <taxon>Eurotiomycetes</taxon>
        <taxon>Eurotiomycetidae</taxon>
        <taxon>Onygenales</taxon>
        <taxon>Ajellomycetaceae</taxon>
        <taxon>Histoplasma</taxon>
    </lineage>
</organism>
<evidence type="ECO:0000313" key="3">
    <source>
        <dbReference type="Proteomes" id="UP000663671"/>
    </source>
</evidence>
<feature type="region of interest" description="Disordered" evidence="1">
    <location>
        <begin position="96"/>
        <end position="137"/>
    </location>
</feature>
<proteinExistence type="predicted"/>
<dbReference type="Proteomes" id="UP000663671">
    <property type="component" value="Chromosome 5"/>
</dbReference>